<dbReference type="GO" id="GO:0003677">
    <property type="term" value="F:DNA binding"/>
    <property type="evidence" value="ECO:0007669"/>
    <property type="project" value="InterPro"/>
</dbReference>
<dbReference type="InterPro" id="IPR010982">
    <property type="entry name" value="Lambda_DNA-bd_dom_sf"/>
</dbReference>
<evidence type="ECO:0000313" key="2">
    <source>
        <dbReference type="Proteomes" id="UP000228751"/>
    </source>
</evidence>
<comment type="caution">
    <text evidence="1">The sequence shown here is derived from an EMBL/GenBank/DDBJ whole genome shotgun (WGS) entry which is preliminary data.</text>
</comment>
<evidence type="ECO:0000313" key="1">
    <source>
        <dbReference type="EMBL" id="PHY94941.1"/>
    </source>
</evidence>
<dbReference type="OrthoDB" id="7365273at2"/>
<dbReference type="RefSeq" id="WP_099540590.1">
    <property type="nucleotide sequence ID" value="NZ_PEBQ01000052.1"/>
</dbReference>
<dbReference type="Proteomes" id="UP000228751">
    <property type="component" value="Unassembled WGS sequence"/>
</dbReference>
<dbReference type="EMBL" id="PEBQ01000052">
    <property type="protein sequence ID" value="PHY94941.1"/>
    <property type="molecule type" value="Genomic_DNA"/>
</dbReference>
<dbReference type="AlphaFoldDB" id="A0A2G4REC4"/>
<reference evidence="1 2" key="1">
    <citation type="submission" date="2017-10" db="EMBL/GenBank/DDBJ databases">
        <title>Genomic analysis of the genus Acetobacter.</title>
        <authorList>
            <person name="Kim K.H."/>
            <person name="Chun B.H."/>
            <person name="Son A.R."/>
            <person name="Jeon C.O."/>
        </authorList>
    </citation>
    <scope>NUCLEOTIDE SEQUENCE [LARGE SCALE GENOMIC DNA]</scope>
    <source>
        <strain evidence="1 2">LHT 2458</strain>
    </source>
</reference>
<proteinExistence type="predicted"/>
<organism evidence="1 2">
    <name type="scientific">Acetobacter pomorum</name>
    <dbReference type="NCBI Taxonomy" id="65959"/>
    <lineage>
        <taxon>Bacteria</taxon>
        <taxon>Pseudomonadati</taxon>
        <taxon>Pseudomonadota</taxon>
        <taxon>Alphaproteobacteria</taxon>
        <taxon>Acetobacterales</taxon>
        <taxon>Acetobacteraceae</taxon>
        <taxon>Acetobacter</taxon>
    </lineage>
</organism>
<sequence length="107" mass="11876">MKVLPPKSQRSLVKLGSDISVARRKRGFRLQDMSDATGFSIGALRRLEAGHPGSSIGMLCEVMRTLGEDNRLYNLIDISDDATGLDLDVRKLPKRVRPCKGKFKDGF</sequence>
<name>A0A2G4REC4_9PROT</name>
<gene>
    <name evidence="1" type="ORF">CSR02_03580</name>
</gene>
<accession>A0A2G4REC4</accession>
<protein>
    <submittedName>
        <fullName evidence="1">XRE family transcriptional regulator</fullName>
    </submittedName>
</protein>
<dbReference type="Gene3D" id="1.10.260.40">
    <property type="entry name" value="lambda repressor-like DNA-binding domains"/>
    <property type="match status" value="1"/>
</dbReference>
<keyword evidence="2" id="KW-1185">Reference proteome</keyword>
<dbReference type="SUPFAM" id="SSF47413">
    <property type="entry name" value="lambda repressor-like DNA-binding domains"/>
    <property type="match status" value="1"/>
</dbReference>